<dbReference type="PANTHER" id="PTHR11994">
    <property type="entry name" value="60S RIBOSOMAL PROTEIN L11-RELATED"/>
    <property type="match status" value="1"/>
</dbReference>
<dbReference type="InterPro" id="IPR022803">
    <property type="entry name" value="Ribosomal_uL5_dom_sf"/>
</dbReference>
<dbReference type="FunFam" id="3.30.1440.10:FF:000001">
    <property type="entry name" value="50S ribosomal protein L5"/>
    <property type="match status" value="1"/>
</dbReference>
<evidence type="ECO:0000256" key="4">
    <source>
        <dbReference type="ARBA" id="ARBA00040368"/>
    </source>
</evidence>
<dbReference type="InterPro" id="IPR031309">
    <property type="entry name" value="Ribosomal_uL5_C"/>
</dbReference>
<organism evidence="6 7">
    <name type="scientific">Scheffersomyces spartinae</name>
    <dbReference type="NCBI Taxonomy" id="45513"/>
    <lineage>
        <taxon>Eukaryota</taxon>
        <taxon>Fungi</taxon>
        <taxon>Dikarya</taxon>
        <taxon>Ascomycota</taxon>
        <taxon>Saccharomycotina</taxon>
        <taxon>Pichiomycetes</taxon>
        <taxon>Debaryomycetaceae</taxon>
        <taxon>Scheffersomyces</taxon>
    </lineage>
</organism>
<evidence type="ECO:0000259" key="5">
    <source>
        <dbReference type="Pfam" id="PF00673"/>
    </source>
</evidence>
<keyword evidence="2" id="KW-0689">Ribosomal protein</keyword>
<keyword evidence="3" id="KW-0687">Ribonucleoprotein</keyword>
<evidence type="ECO:0000313" key="6">
    <source>
        <dbReference type="EMBL" id="KAG7192738.1"/>
    </source>
</evidence>
<evidence type="ECO:0000313" key="7">
    <source>
        <dbReference type="Proteomes" id="UP000790833"/>
    </source>
</evidence>
<protein>
    <recommendedName>
        <fullName evidence="4">Large ribosomal subunit protein uL5m</fullName>
    </recommendedName>
</protein>
<proteinExistence type="inferred from homology"/>
<dbReference type="SUPFAM" id="SSF55282">
    <property type="entry name" value="RL5-like"/>
    <property type="match status" value="1"/>
</dbReference>
<evidence type="ECO:0000256" key="2">
    <source>
        <dbReference type="ARBA" id="ARBA00022980"/>
    </source>
</evidence>
<dbReference type="Gene3D" id="3.30.1440.10">
    <property type="match status" value="1"/>
</dbReference>
<dbReference type="RefSeq" id="XP_043048288.1">
    <property type="nucleotide sequence ID" value="XM_043192316.1"/>
</dbReference>
<keyword evidence="7" id="KW-1185">Reference proteome</keyword>
<dbReference type="Proteomes" id="UP000790833">
    <property type="component" value="Unassembled WGS sequence"/>
</dbReference>
<evidence type="ECO:0000256" key="1">
    <source>
        <dbReference type="ARBA" id="ARBA00008553"/>
    </source>
</evidence>
<sequence length="284" mass="32421">MQLARSFSTCARALRSGYSTVEPVHHLVKINKASLKPGMTQLLKSKSDITAIGFKPVEISQDRVREHYNNTVKSDLMLHFYEHDAKTVEGQKFREWGTDSPYKMYRSMKKPRGKGKATRNIKPITSKNVPELQSIVINLYAPAIAEHKWLSVSARAFIAQITNVKPQLLRNRSNVIGWKIRVGRPCGCKVELKDRDMHQFLTTLTELVLPRIRTFTGLKPTTGDTHGNISMGLTEEDVKYFPEVEHFQELFPNLFGFHITFKTTARTDEQARTLISSLGFPFQK</sequence>
<dbReference type="AlphaFoldDB" id="A0A9P7V7X6"/>
<comment type="caution">
    <text evidence="6">The sequence shown here is derived from an EMBL/GenBank/DDBJ whole genome shotgun (WGS) entry which is preliminary data.</text>
</comment>
<dbReference type="Pfam" id="PF00673">
    <property type="entry name" value="Ribosomal_L5_C"/>
    <property type="match status" value="1"/>
</dbReference>
<dbReference type="OrthoDB" id="539541at2759"/>
<dbReference type="InterPro" id="IPR002132">
    <property type="entry name" value="Ribosomal_uL5"/>
</dbReference>
<comment type="similarity">
    <text evidence="1">Belongs to the universal ribosomal protein uL5 family.</text>
</comment>
<reference evidence="6" key="1">
    <citation type="submission" date="2021-03" db="EMBL/GenBank/DDBJ databases">
        <authorList>
            <person name="Palmer J.M."/>
        </authorList>
    </citation>
    <scope>NUCLEOTIDE SEQUENCE</scope>
    <source>
        <strain evidence="6">ARV_011</strain>
    </source>
</reference>
<dbReference type="GO" id="GO:0005840">
    <property type="term" value="C:ribosome"/>
    <property type="evidence" value="ECO:0007669"/>
    <property type="project" value="UniProtKB-KW"/>
</dbReference>
<dbReference type="EMBL" id="JAHMUF010000016">
    <property type="protein sequence ID" value="KAG7192738.1"/>
    <property type="molecule type" value="Genomic_DNA"/>
</dbReference>
<dbReference type="GeneID" id="66114895"/>
<dbReference type="GO" id="GO:1990904">
    <property type="term" value="C:ribonucleoprotein complex"/>
    <property type="evidence" value="ECO:0007669"/>
    <property type="project" value="UniProtKB-KW"/>
</dbReference>
<dbReference type="GO" id="GO:0003735">
    <property type="term" value="F:structural constituent of ribosome"/>
    <property type="evidence" value="ECO:0007669"/>
    <property type="project" value="InterPro"/>
</dbReference>
<feature type="domain" description="Large ribosomal subunit protein uL5 C-terminal" evidence="5">
    <location>
        <begin position="185"/>
        <end position="282"/>
    </location>
</feature>
<accession>A0A9P7V7X6</accession>
<dbReference type="GO" id="GO:0006412">
    <property type="term" value="P:translation"/>
    <property type="evidence" value="ECO:0007669"/>
    <property type="project" value="InterPro"/>
</dbReference>
<evidence type="ECO:0000256" key="3">
    <source>
        <dbReference type="ARBA" id="ARBA00023274"/>
    </source>
</evidence>
<name>A0A9P7V7X6_9ASCO</name>
<gene>
    <name evidence="6" type="ORF">KQ657_001521</name>
</gene>